<reference evidence="3" key="1">
    <citation type="journal article" date="2019" name="Int. J. Syst. Evol. Microbiol.">
        <title>The Global Catalogue of Microorganisms (GCM) 10K type strain sequencing project: providing services to taxonomists for standard genome sequencing and annotation.</title>
        <authorList>
            <consortium name="The Broad Institute Genomics Platform"/>
            <consortium name="The Broad Institute Genome Sequencing Center for Infectious Disease"/>
            <person name="Wu L."/>
            <person name="Ma J."/>
        </authorList>
    </citation>
    <scope>NUCLEOTIDE SEQUENCE [LARGE SCALE GENOMIC DNA]</scope>
    <source>
        <strain evidence="3">JCM 16114</strain>
    </source>
</reference>
<protein>
    <submittedName>
        <fullName evidence="2">Uncharacterized protein</fullName>
    </submittedName>
</protein>
<keyword evidence="1" id="KW-0472">Membrane</keyword>
<dbReference type="EMBL" id="BAAAQX010000018">
    <property type="protein sequence ID" value="GAA2210980.1"/>
    <property type="molecule type" value="Genomic_DNA"/>
</dbReference>
<evidence type="ECO:0000313" key="3">
    <source>
        <dbReference type="Proteomes" id="UP001499843"/>
    </source>
</evidence>
<keyword evidence="1" id="KW-0812">Transmembrane</keyword>
<proteinExistence type="predicted"/>
<accession>A0ABP5PJV0</accession>
<comment type="caution">
    <text evidence="2">The sequence shown here is derived from an EMBL/GenBank/DDBJ whole genome shotgun (WGS) entry which is preliminary data.</text>
</comment>
<name>A0ABP5PJV0_9ACTN</name>
<gene>
    <name evidence="2" type="ORF">GCM10009850_064390</name>
</gene>
<dbReference type="Proteomes" id="UP001499843">
    <property type="component" value="Unassembled WGS sequence"/>
</dbReference>
<feature type="transmembrane region" description="Helical" evidence="1">
    <location>
        <begin position="21"/>
        <end position="44"/>
    </location>
</feature>
<evidence type="ECO:0000256" key="1">
    <source>
        <dbReference type="SAM" id="Phobius"/>
    </source>
</evidence>
<keyword evidence="1" id="KW-1133">Transmembrane helix</keyword>
<keyword evidence="3" id="KW-1185">Reference proteome</keyword>
<dbReference type="RefSeq" id="WP_344482721.1">
    <property type="nucleotide sequence ID" value="NZ_BAAAQX010000018.1"/>
</dbReference>
<sequence length="50" mass="5367">MSEGAERDATPPPRRSVWRRALLVAGVVLLYAALLATGVLSFLLTDASVR</sequence>
<organism evidence="2 3">
    <name type="scientific">Nonomuraea monospora</name>
    <dbReference type="NCBI Taxonomy" id="568818"/>
    <lineage>
        <taxon>Bacteria</taxon>
        <taxon>Bacillati</taxon>
        <taxon>Actinomycetota</taxon>
        <taxon>Actinomycetes</taxon>
        <taxon>Streptosporangiales</taxon>
        <taxon>Streptosporangiaceae</taxon>
        <taxon>Nonomuraea</taxon>
    </lineage>
</organism>
<evidence type="ECO:0000313" key="2">
    <source>
        <dbReference type="EMBL" id="GAA2210980.1"/>
    </source>
</evidence>